<dbReference type="Gene3D" id="2.20.130.10">
    <property type="entry name" value="CAC2371-like domains"/>
    <property type="match status" value="1"/>
</dbReference>
<dbReference type="Pfam" id="PF13649">
    <property type="entry name" value="Methyltransf_25"/>
    <property type="match status" value="1"/>
</dbReference>
<dbReference type="Proteomes" id="UP000050501">
    <property type="component" value="Unassembled WGS sequence"/>
</dbReference>
<dbReference type="PANTHER" id="PTHR42912:SF45">
    <property type="entry name" value="23S RRNA (GUANINE(745)-N(1))-METHYLTRANSFERASE"/>
    <property type="match status" value="1"/>
</dbReference>
<proteinExistence type="predicted"/>
<dbReference type="InterPro" id="IPR041698">
    <property type="entry name" value="Methyltransf_25"/>
</dbReference>
<dbReference type="RefSeq" id="WP_062417651.1">
    <property type="nucleotide sequence ID" value="NZ_DF967974.1"/>
</dbReference>
<evidence type="ECO:0000313" key="3">
    <source>
        <dbReference type="Proteomes" id="UP000050501"/>
    </source>
</evidence>
<dbReference type="CDD" id="cd02440">
    <property type="entry name" value="AdoMet_MTases"/>
    <property type="match status" value="1"/>
</dbReference>
<feature type="domain" description="Methyltransferase" evidence="1">
    <location>
        <begin position="41"/>
        <end position="130"/>
    </location>
</feature>
<dbReference type="OrthoDB" id="9804312at2"/>
<dbReference type="STRING" id="229921.ADN01_11425"/>
<reference evidence="2 3" key="1">
    <citation type="submission" date="2015-07" db="EMBL/GenBank/DDBJ databases">
        <title>Genome sequence of Levilinea saccharolytica DSM 16555.</title>
        <authorList>
            <person name="Hemp J."/>
            <person name="Ward L.M."/>
            <person name="Pace L.A."/>
            <person name="Fischer W.W."/>
        </authorList>
    </citation>
    <scope>NUCLEOTIDE SEQUENCE [LARGE SCALE GENOMIC DNA]</scope>
    <source>
        <strain evidence="2 3">KIBI-1</strain>
    </source>
</reference>
<dbReference type="AlphaFoldDB" id="A0A0P6XKH9"/>
<sequence>MDPTWVQYYDAFYSFKDYAAEAQTLVQLVQPHLHSSGKRWLDVACGTGKHIQYLADDFTCSGLDLEEGLLAAARQRCPGLSFYQGDMRTFSLPESFDVVSCLFSAIGHMLTQEDLEKAVANMARHLRPGGVLAVEPWFRPADWHPGRAHMVTAELGEAKLVRMNTSLPPVNERITVLDFHYLIATPQETQYRREALELRLTEEAEMRAAFEKAGLTAAFEPQGITGRGLWLGQKPL</sequence>
<evidence type="ECO:0000259" key="1">
    <source>
        <dbReference type="Pfam" id="PF13649"/>
    </source>
</evidence>
<keyword evidence="3" id="KW-1185">Reference proteome</keyword>
<dbReference type="InterPro" id="IPR050508">
    <property type="entry name" value="Methyltransf_Superfamily"/>
</dbReference>
<dbReference type="InterPro" id="IPR029063">
    <property type="entry name" value="SAM-dependent_MTases_sf"/>
</dbReference>
<dbReference type="Gene3D" id="3.40.50.150">
    <property type="entry name" value="Vaccinia Virus protein VP39"/>
    <property type="match status" value="1"/>
</dbReference>
<dbReference type="EMBL" id="LGCM01000039">
    <property type="protein sequence ID" value="KPL80729.1"/>
    <property type="molecule type" value="Genomic_DNA"/>
</dbReference>
<dbReference type="PANTHER" id="PTHR42912">
    <property type="entry name" value="METHYLTRANSFERASE"/>
    <property type="match status" value="1"/>
</dbReference>
<dbReference type="GO" id="GO:0008168">
    <property type="term" value="F:methyltransferase activity"/>
    <property type="evidence" value="ECO:0007669"/>
    <property type="project" value="TreeGrafter"/>
</dbReference>
<name>A0A0P6XKH9_9CHLR</name>
<accession>A0A0P6XKH9</accession>
<comment type="caution">
    <text evidence="2">The sequence shown here is derived from an EMBL/GenBank/DDBJ whole genome shotgun (WGS) entry which is preliminary data.</text>
</comment>
<organism evidence="2 3">
    <name type="scientific">Levilinea saccharolytica</name>
    <dbReference type="NCBI Taxonomy" id="229921"/>
    <lineage>
        <taxon>Bacteria</taxon>
        <taxon>Bacillati</taxon>
        <taxon>Chloroflexota</taxon>
        <taxon>Anaerolineae</taxon>
        <taxon>Anaerolineales</taxon>
        <taxon>Anaerolineaceae</taxon>
        <taxon>Levilinea</taxon>
    </lineage>
</organism>
<gene>
    <name evidence="2" type="ORF">ADN01_11425</name>
</gene>
<protein>
    <recommendedName>
        <fullName evidence="1">Methyltransferase domain-containing protein</fullName>
    </recommendedName>
</protein>
<evidence type="ECO:0000313" key="2">
    <source>
        <dbReference type="EMBL" id="KPL80729.1"/>
    </source>
</evidence>
<dbReference type="SUPFAM" id="SSF53335">
    <property type="entry name" value="S-adenosyl-L-methionine-dependent methyltransferases"/>
    <property type="match status" value="1"/>
</dbReference>